<dbReference type="SUPFAM" id="SSF55781">
    <property type="entry name" value="GAF domain-like"/>
    <property type="match status" value="1"/>
</dbReference>
<gene>
    <name evidence="4" type="ORF">JR347_00820</name>
</gene>
<dbReference type="InterPro" id="IPR003018">
    <property type="entry name" value="GAF"/>
</dbReference>
<dbReference type="Pfam" id="PF13185">
    <property type="entry name" value="GAF_2"/>
    <property type="match status" value="1"/>
</dbReference>
<feature type="coiled-coil region" evidence="1">
    <location>
        <begin position="490"/>
        <end position="531"/>
    </location>
</feature>
<dbReference type="SMART" id="SM00065">
    <property type="entry name" value="GAF"/>
    <property type="match status" value="1"/>
</dbReference>
<dbReference type="AlphaFoldDB" id="A0A975A0X4"/>
<feature type="domain" description="GAF" evidence="3">
    <location>
        <begin position="347"/>
        <end position="494"/>
    </location>
</feature>
<dbReference type="InterPro" id="IPR029016">
    <property type="entry name" value="GAF-like_dom_sf"/>
</dbReference>
<evidence type="ECO:0000313" key="5">
    <source>
        <dbReference type="Proteomes" id="UP000662783"/>
    </source>
</evidence>
<sequence length="772" mass="87645">MGKNFKNLTLLQQTYLLFGGFALLAIINYVVIKDAHNDYRSYEVKFQELQNFKNQTKNYKELSFKAVEDTSKSEDLKESIDYIESTLRVFKKGGELPFKKQTISAGSENLKAVIEKLEDKWTTIKKAQSNILFEPQKIDTTVQQSVMIQVNDSTTANEIQNKTISIENRVFRESANVLKLELQQFHKLLSELATVLTEDQKKSSDWLHLILAFFLAFNLVAIIVVLLLIKRNLFVPLNSLGKLISNEEFNKKSEYDQPNELGVISRSINHLVDMLNNSTDFVRKIGEGKINESITGVKESEVRKGSLQAALLNMRDQMKKMDEEEAERNWTTQGLAKFVDILRASDNVQELSDEIISSLVEYTNSNQGGIYIINEEDENDKFLELISLYAFDTKKYDTRKYRMGEGLVGQTFMEKKTIYLLEVPESYIHIGSGLGDANPTSILLVPLKIENDIYGVIELASFHEYKEYQIQFVEKLGESIASTIAGVKANQKTKQLLEESQQLTEQMQAQEEEMRQNMEELTATQEEMGRKEQAVNAQIDAINRSLGTCEYSADGAIINANRVFTDALGLDQSKISDNNFYSLHGGINLLDELTQGKSWSGWLEKNHSSGNTVELKSYFNPVQGEDGELLKIIEIVTQFERDQKPATKAETKRELEDVEEEMRQQMEELEITQEQLNAKLSTSANIINALSEEMNYVVFNELGDIQETSQAARVSVGDKNNIADILDSDVKSLTSADGKLKLKLKEKKIEIDATVRKITDSKGGNKFLIIWH</sequence>
<protein>
    <submittedName>
        <fullName evidence="4">GAF domain-containing protein</fullName>
    </submittedName>
</protein>
<dbReference type="Gene3D" id="3.30.450.40">
    <property type="match status" value="1"/>
</dbReference>
<evidence type="ECO:0000256" key="2">
    <source>
        <dbReference type="SAM" id="Phobius"/>
    </source>
</evidence>
<dbReference type="Proteomes" id="UP000662783">
    <property type="component" value="Chromosome"/>
</dbReference>
<dbReference type="InterPro" id="IPR035965">
    <property type="entry name" value="PAS-like_dom_sf"/>
</dbReference>
<keyword evidence="2" id="KW-0472">Membrane</keyword>
<dbReference type="SUPFAM" id="SSF55785">
    <property type="entry name" value="PYP-like sensor domain (PAS domain)"/>
    <property type="match status" value="1"/>
</dbReference>
<feature type="coiled-coil region" evidence="1">
    <location>
        <begin position="648"/>
        <end position="679"/>
    </location>
</feature>
<organism evidence="4 5">
    <name type="scientific">Fulvivirga lutea</name>
    <dbReference type="NCBI Taxonomy" id="2810512"/>
    <lineage>
        <taxon>Bacteria</taxon>
        <taxon>Pseudomonadati</taxon>
        <taxon>Bacteroidota</taxon>
        <taxon>Cytophagia</taxon>
        <taxon>Cytophagales</taxon>
        <taxon>Fulvivirgaceae</taxon>
        <taxon>Fulvivirga</taxon>
    </lineage>
</organism>
<feature type="transmembrane region" description="Helical" evidence="2">
    <location>
        <begin position="206"/>
        <end position="229"/>
    </location>
</feature>
<feature type="transmembrane region" description="Helical" evidence="2">
    <location>
        <begin position="15"/>
        <end position="32"/>
    </location>
</feature>
<keyword evidence="2" id="KW-1133">Transmembrane helix</keyword>
<dbReference type="RefSeq" id="WP_205722169.1">
    <property type="nucleotide sequence ID" value="NZ_CP070608.1"/>
</dbReference>
<evidence type="ECO:0000259" key="3">
    <source>
        <dbReference type="SMART" id="SM00065"/>
    </source>
</evidence>
<keyword evidence="5" id="KW-1185">Reference proteome</keyword>
<proteinExistence type="predicted"/>
<keyword evidence="1" id="KW-0175">Coiled coil</keyword>
<evidence type="ECO:0000256" key="1">
    <source>
        <dbReference type="SAM" id="Coils"/>
    </source>
</evidence>
<reference evidence="4" key="1">
    <citation type="submission" date="2021-02" db="EMBL/GenBank/DDBJ databases">
        <title>Fulvivirga sp. S481 isolated from sea water.</title>
        <authorList>
            <person name="Bae S.S."/>
            <person name="Baek K."/>
        </authorList>
    </citation>
    <scope>NUCLEOTIDE SEQUENCE</scope>
    <source>
        <strain evidence="4">S481</strain>
    </source>
</reference>
<evidence type="ECO:0000313" key="4">
    <source>
        <dbReference type="EMBL" id="QSE97660.1"/>
    </source>
</evidence>
<keyword evidence="2" id="KW-0812">Transmembrane</keyword>
<accession>A0A975A0X4</accession>
<name>A0A975A0X4_9BACT</name>
<dbReference type="KEGG" id="fuv:JR347_00820"/>
<dbReference type="EMBL" id="CP070608">
    <property type="protein sequence ID" value="QSE97660.1"/>
    <property type="molecule type" value="Genomic_DNA"/>
</dbReference>